<evidence type="ECO:0000256" key="3">
    <source>
        <dbReference type="ARBA" id="ARBA00022801"/>
    </source>
</evidence>
<sequence>MRSFTISKKRYLPIIWQCLSGLPPTEEGGFTDGRTLRVKLKNSKFSSPFVDYREKKTEKQLKTKYETWKKKKSAELNHIDPFLDVLSRRLYSGVKLKSGVSASRINIQDCALFRLLSNEWKVLHPDDPQCTQSYPDDANYERWDVPPVLVNYVRGTAIRWGSPWHTNPDVILVCNVLEHWVVCRVRLLDWEIELYDSFSHLSSSKAGNDQELMLTPLRRLLPTLLHRSGYFAAMKIPPRLDALPIKRMPSEVQFVQEDIHNCGVFACMYVERMLGENIPRELDIRLYRQKMTLAIFAWSKALILRDSRKNPASRDPGNPASRRALLFIATCHLFRESRPWESCQPEGSVLHRDSPSLPRVA</sequence>
<comment type="caution">
    <text evidence="5">The sequence shown here is derived from an EMBL/GenBank/DDBJ whole genome shotgun (WGS) entry which is preliminary data.</text>
</comment>
<gene>
    <name evidence="5" type="ORF">STAS_03732</name>
</gene>
<dbReference type="AlphaFoldDB" id="A0A5A7P5E5"/>
<accession>A0A5A7P5E5</accession>
<name>A0A5A7P5E5_STRAF</name>
<evidence type="ECO:0000256" key="1">
    <source>
        <dbReference type="ARBA" id="ARBA00005234"/>
    </source>
</evidence>
<dbReference type="GO" id="GO:0008234">
    <property type="term" value="F:cysteine-type peptidase activity"/>
    <property type="evidence" value="ECO:0007669"/>
    <property type="project" value="InterPro"/>
</dbReference>
<dbReference type="Proteomes" id="UP000325081">
    <property type="component" value="Unassembled WGS sequence"/>
</dbReference>
<keyword evidence="6" id="KW-1185">Reference proteome</keyword>
<evidence type="ECO:0000259" key="4">
    <source>
        <dbReference type="Pfam" id="PF02902"/>
    </source>
</evidence>
<protein>
    <submittedName>
        <fullName evidence="5">J-domain protein required for chloroplastaccumulation response 1</fullName>
    </submittedName>
</protein>
<reference evidence="6" key="1">
    <citation type="journal article" date="2019" name="Curr. Biol.">
        <title>Genome Sequence of Striga asiatica Provides Insight into the Evolution of Plant Parasitism.</title>
        <authorList>
            <person name="Yoshida S."/>
            <person name="Kim S."/>
            <person name="Wafula E.K."/>
            <person name="Tanskanen J."/>
            <person name="Kim Y.M."/>
            <person name="Honaas L."/>
            <person name="Yang Z."/>
            <person name="Spallek T."/>
            <person name="Conn C.E."/>
            <person name="Ichihashi Y."/>
            <person name="Cheong K."/>
            <person name="Cui S."/>
            <person name="Der J.P."/>
            <person name="Gundlach H."/>
            <person name="Jiao Y."/>
            <person name="Hori C."/>
            <person name="Ishida J.K."/>
            <person name="Kasahara H."/>
            <person name="Kiba T."/>
            <person name="Kim M.S."/>
            <person name="Koo N."/>
            <person name="Laohavisit A."/>
            <person name="Lee Y.H."/>
            <person name="Lumba S."/>
            <person name="McCourt P."/>
            <person name="Mortimer J.C."/>
            <person name="Mutuku J.M."/>
            <person name="Nomura T."/>
            <person name="Sasaki-Sekimoto Y."/>
            <person name="Seto Y."/>
            <person name="Wang Y."/>
            <person name="Wakatake T."/>
            <person name="Sakakibara H."/>
            <person name="Demura T."/>
            <person name="Yamaguchi S."/>
            <person name="Yoneyama K."/>
            <person name="Manabe R.I."/>
            <person name="Nelson D.C."/>
            <person name="Schulman A.H."/>
            <person name="Timko M.P."/>
            <person name="dePamphilis C.W."/>
            <person name="Choi D."/>
            <person name="Shirasu K."/>
        </authorList>
    </citation>
    <scope>NUCLEOTIDE SEQUENCE [LARGE SCALE GENOMIC DNA]</scope>
    <source>
        <strain evidence="6">cv. UVA1</strain>
    </source>
</reference>
<dbReference type="Pfam" id="PF02902">
    <property type="entry name" value="Peptidase_C48"/>
    <property type="match status" value="1"/>
</dbReference>
<dbReference type="EMBL" id="BKCP01002224">
    <property type="protein sequence ID" value="GER27979.1"/>
    <property type="molecule type" value="Genomic_DNA"/>
</dbReference>
<feature type="non-terminal residue" evidence="5">
    <location>
        <position position="361"/>
    </location>
</feature>
<evidence type="ECO:0000256" key="2">
    <source>
        <dbReference type="ARBA" id="ARBA00022670"/>
    </source>
</evidence>
<organism evidence="5 6">
    <name type="scientific">Striga asiatica</name>
    <name type="common">Asiatic witchweed</name>
    <name type="synonym">Buchnera asiatica</name>
    <dbReference type="NCBI Taxonomy" id="4170"/>
    <lineage>
        <taxon>Eukaryota</taxon>
        <taxon>Viridiplantae</taxon>
        <taxon>Streptophyta</taxon>
        <taxon>Embryophyta</taxon>
        <taxon>Tracheophyta</taxon>
        <taxon>Spermatophyta</taxon>
        <taxon>Magnoliopsida</taxon>
        <taxon>eudicotyledons</taxon>
        <taxon>Gunneridae</taxon>
        <taxon>Pentapetalae</taxon>
        <taxon>asterids</taxon>
        <taxon>lamiids</taxon>
        <taxon>Lamiales</taxon>
        <taxon>Orobanchaceae</taxon>
        <taxon>Buchnereae</taxon>
        <taxon>Striga</taxon>
    </lineage>
</organism>
<dbReference type="GO" id="GO:0006508">
    <property type="term" value="P:proteolysis"/>
    <property type="evidence" value="ECO:0007669"/>
    <property type="project" value="UniProtKB-KW"/>
</dbReference>
<keyword evidence="2" id="KW-0645">Protease</keyword>
<evidence type="ECO:0000313" key="5">
    <source>
        <dbReference type="EMBL" id="GER27979.1"/>
    </source>
</evidence>
<dbReference type="SUPFAM" id="SSF54001">
    <property type="entry name" value="Cysteine proteinases"/>
    <property type="match status" value="1"/>
</dbReference>
<dbReference type="InterPro" id="IPR003653">
    <property type="entry name" value="Peptidase_C48_C"/>
</dbReference>
<proteinExistence type="inferred from homology"/>
<dbReference type="Gene3D" id="3.40.395.10">
    <property type="entry name" value="Adenoviral Proteinase, Chain A"/>
    <property type="match status" value="1"/>
</dbReference>
<keyword evidence="3" id="KW-0378">Hydrolase</keyword>
<comment type="similarity">
    <text evidence="1">Belongs to the peptidase C48 family.</text>
</comment>
<dbReference type="OrthoDB" id="925122at2759"/>
<evidence type="ECO:0000313" key="6">
    <source>
        <dbReference type="Proteomes" id="UP000325081"/>
    </source>
</evidence>
<dbReference type="InterPro" id="IPR038765">
    <property type="entry name" value="Papain-like_cys_pep_sf"/>
</dbReference>
<feature type="domain" description="Ubiquitin-like protease family profile" evidence="4">
    <location>
        <begin position="157"/>
        <end position="290"/>
    </location>
</feature>